<dbReference type="EMBL" id="JAJIRN010000006">
    <property type="protein sequence ID" value="MCV2369451.1"/>
    <property type="molecule type" value="Genomic_DNA"/>
</dbReference>
<evidence type="ECO:0000313" key="2">
    <source>
        <dbReference type="Proteomes" id="UP001209701"/>
    </source>
</evidence>
<dbReference type="InterPro" id="IPR025350">
    <property type="entry name" value="DUF4254"/>
</dbReference>
<sequence>MTTSEQPAITLPAAREIIALHTAAVAAGPSSTAPLADDVLGWARVNHFYNASLWAEEDLARRQKALDAEIVANKRAIDRFNQARNDAIERIDEWLLSALGLVDASSIGSLTPRSTQQAGARLNSETAGSMVDRMSIMALKIEAMRLQTLRSDVDEAHLAACRERLTRLRQQRDDLGDCYDELLADSAAGRAYFKVYRQFKMYNDPRLNPALVVENTAKP</sequence>
<dbReference type="Pfam" id="PF14063">
    <property type="entry name" value="DUF4254"/>
    <property type="match status" value="1"/>
</dbReference>
<name>A0ABT2YHI6_9BURK</name>
<dbReference type="RefSeq" id="WP_263572034.1">
    <property type="nucleotide sequence ID" value="NZ_JAJIRN010000006.1"/>
</dbReference>
<comment type="caution">
    <text evidence="1">The sequence shown here is derived from an EMBL/GenBank/DDBJ whole genome shotgun (WGS) entry which is preliminary data.</text>
</comment>
<proteinExistence type="predicted"/>
<organism evidence="1 2">
    <name type="scientific">Roseateles oligotrophus</name>
    <dbReference type="NCBI Taxonomy" id="1769250"/>
    <lineage>
        <taxon>Bacteria</taxon>
        <taxon>Pseudomonadati</taxon>
        <taxon>Pseudomonadota</taxon>
        <taxon>Betaproteobacteria</taxon>
        <taxon>Burkholderiales</taxon>
        <taxon>Sphaerotilaceae</taxon>
        <taxon>Roseateles</taxon>
    </lineage>
</organism>
<accession>A0ABT2YHI6</accession>
<reference evidence="1 2" key="1">
    <citation type="submission" date="2021-11" db="EMBL/GenBank/DDBJ databases">
        <authorList>
            <person name="Liang Q."/>
            <person name="Mou H."/>
            <person name="Liu Z."/>
        </authorList>
    </citation>
    <scope>NUCLEOTIDE SEQUENCE [LARGE SCALE GENOMIC DNA]</scope>
    <source>
        <strain evidence="1 2">CHU3</strain>
    </source>
</reference>
<gene>
    <name evidence="1" type="ORF">LNV07_15330</name>
</gene>
<evidence type="ECO:0000313" key="1">
    <source>
        <dbReference type="EMBL" id="MCV2369451.1"/>
    </source>
</evidence>
<protein>
    <submittedName>
        <fullName evidence="1">DUF4254 domain-containing protein</fullName>
    </submittedName>
</protein>
<dbReference type="Proteomes" id="UP001209701">
    <property type="component" value="Unassembled WGS sequence"/>
</dbReference>
<keyword evidence="2" id="KW-1185">Reference proteome</keyword>